<comment type="similarity">
    <text evidence="3 13">Belongs to the D-alanine--D-alanine ligase family.</text>
</comment>
<dbReference type="PANTHER" id="PTHR23132">
    <property type="entry name" value="D-ALANINE--D-ALANINE LIGASE"/>
    <property type="match status" value="1"/>
</dbReference>
<sequence>MTQKQRVGIVYGGKSGEHEVSLQTARAVINAFDKDKYEISPIYITKEGEWRMGNQLPDVIEDVDQLSFSRETSKSGLATLFGHLNDRQEQPVVSLHAVDAEISSPQSAPPHFDVMLPLLHGTNGEDGTIQGLFEMANVPYVGAGVLASAVGMDKVLMKKVFAQAGLPQCIYRHFAASEWEKNQAYLVMDMEVSIGYPCFIKPANLGSSVGISKARNREELIEGVAYALRFDRKVVVEEFVDAREIEVAVLGNEEPEASVAGEIVSSSDFYDYKAKYVDGTSAMIIPAEIEPDVSEQIRDMARTAFRAIDGSGLSRVDFFMRKDDGALFINEINTMPGFTPYSMYPLLWKESGLAYPELLDRLIQLALERYNGKQKLSFGMES</sequence>
<dbReference type="InterPro" id="IPR005905">
    <property type="entry name" value="D_ala_D_ala"/>
</dbReference>
<evidence type="ECO:0000256" key="7">
    <source>
        <dbReference type="ARBA" id="ARBA00022840"/>
    </source>
</evidence>
<evidence type="ECO:0000256" key="8">
    <source>
        <dbReference type="ARBA" id="ARBA00022842"/>
    </source>
</evidence>
<dbReference type="PANTHER" id="PTHR23132:SF25">
    <property type="entry name" value="D-ALANINE--D-ALANINE LIGASE A"/>
    <property type="match status" value="1"/>
</dbReference>
<keyword evidence="5" id="KW-0479">Metal-binding</keyword>
<organism evidence="16 17">
    <name type="scientific">Marinicrinis sediminis</name>
    <dbReference type="NCBI Taxonomy" id="1652465"/>
    <lineage>
        <taxon>Bacteria</taxon>
        <taxon>Bacillati</taxon>
        <taxon>Bacillota</taxon>
        <taxon>Bacilli</taxon>
        <taxon>Bacillales</taxon>
        <taxon>Paenibacillaceae</taxon>
    </lineage>
</organism>
<dbReference type="NCBIfam" id="TIGR01205">
    <property type="entry name" value="D_ala_D_alaTIGR"/>
    <property type="match status" value="1"/>
</dbReference>
<evidence type="ECO:0000259" key="15">
    <source>
        <dbReference type="PROSITE" id="PS50975"/>
    </source>
</evidence>
<dbReference type="NCBIfam" id="NF002526">
    <property type="entry name" value="PRK01966.1-2"/>
    <property type="match status" value="1"/>
</dbReference>
<dbReference type="InterPro" id="IPR011127">
    <property type="entry name" value="Dala_Dala_lig_N"/>
</dbReference>
<dbReference type="InterPro" id="IPR013815">
    <property type="entry name" value="ATP_grasp_subdomain_1"/>
</dbReference>
<dbReference type="GO" id="GO:0008716">
    <property type="term" value="F:D-alanine-D-alanine ligase activity"/>
    <property type="evidence" value="ECO:0007669"/>
    <property type="project" value="UniProtKB-EC"/>
</dbReference>
<evidence type="ECO:0000313" key="17">
    <source>
        <dbReference type="Proteomes" id="UP001597497"/>
    </source>
</evidence>
<keyword evidence="12 13" id="KW-0961">Cell wall biogenesis/degradation</keyword>
<comment type="subcellular location">
    <subcellularLocation>
        <location evidence="13">Cytoplasm</location>
    </subcellularLocation>
</comment>
<dbReference type="NCBIfam" id="NF002528">
    <property type="entry name" value="PRK01966.1-4"/>
    <property type="match status" value="1"/>
</dbReference>
<comment type="catalytic activity">
    <reaction evidence="13">
        <text>2 D-alanine + ATP = D-alanyl-D-alanine + ADP + phosphate + H(+)</text>
        <dbReference type="Rhea" id="RHEA:11224"/>
        <dbReference type="ChEBI" id="CHEBI:15378"/>
        <dbReference type="ChEBI" id="CHEBI:30616"/>
        <dbReference type="ChEBI" id="CHEBI:43474"/>
        <dbReference type="ChEBI" id="CHEBI:57416"/>
        <dbReference type="ChEBI" id="CHEBI:57822"/>
        <dbReference type="ChEBI" id="CHEBI:456216"/>
        <dbReference type="EC" id="6.3.2.4"/>
    </reaction>
</comment>
<dbReference type="PROSITE" id="PS50975">
    <property type="entry name" value="ATP_GRASP"/>
    <property type="match status" value="1"/>
</dbReference>
<keyword evidence="9 13" id="KW-0133">Cell shape</keyword>
<dbReference type="Pfam" id="PF01820">
    <property type="entry name" value="Dala_Dala_lig_N"/>
    <property type="match status" value="1"/>
</dbReference>
<dbReference type="InterPro" id="IPR000291">
    <property type="entry name" value="D-Ala_lig_Van_CS"/>
</dbReference>
<evidence type="ECO:0000256" key="5">
    <source>
        <dbReference type="ARBA" id="ARBA00022723"/>
    </source>
</evidence>
<evidence type="ECO:0000256" key="6">
    <source>
        <dbReference type="ARBA" id="ARBA00022741"/>
    </source>
</evidence>
<evidence type="ECO:0000256" key="12">
    <source>
        <dbReference type="ARBA" id="ARBA00023316"/>
    </source>
</evidence>
<dbReference type="SUPFAM" id="SSF52440">
    <property type="entry name" value="PreATP-grasp domain"/>
    <property type="match status" value="1"/>
</dbReference>
<keyword evidence="13" id="KW-0963">Cytoplasm</keyword>
<evidence type="ECO:0000256" key="9">
    <source>
        <dbReference type="ARBA" id="ARBA00022960"/>
    </source>
</evidence>
<evidence type="ECO:0000256" key="13">
    <source>
        <dbReference type="HAMAP-Rule" id="MF_00047"/>
    </source>
</evidence>
<keyword evidence="10 13" id="KW-0573">Peptidoglycan synthesis</keyword>
<dbReference type="Proteomes" id="UP001597497">
    <property type="component" value="Unassembled WGS sequence"/>
</dbReference>
<comment type="caution">
    <text evidence="16">The sequence shown here is derived from an EMBL/GenBank/DDBJ whole genome shotgun (WGS) entry which is preliminary data.</text>
</comment>
<evidence type="ECO:0000256" key="2">
    <source>
        <dbReference type="ARBA" id="ARBA00001946"/>
    </source>
</evidence>
<keyword evidence="6 14" id="KW-0547">Nucleotide-binding</keyword>
<gene>
    <name evidence="13" type="primary">ddl</name>
    <name evidence="16" type="ORF">ACFSUC_18635</name>
</gene>
<dbReference type="HAMAP" id="MF_00047">
    <property type="entry name" value="Dala_Dala_lig"/>
    <property type="match status" value="1"/>
</dbReference>
<keyword evidence="7 14" id="KW-0067">ATP-binding</keyword>
<keyword evidence="4 13" id="KW-0436">Ligase</keyword>
<evidence type="ECO:0000256" key="4">
    <source>
        <dbReference type="ARBA" id="ARBA00022598"/>
    </source>
</evidence>
<evidence type="ECO:0000256" key="14">
    <source>
        <dbReference type="PROSITE-ProRule" id="PRU00409"/>
    </source>
</evidence>
<dbReference type="RefSeq" id="WP_379931157.1">
    <property type="nucleotide sequence ID" value="NZ_JBHUMM010000045.1"/>
</dbReference>
<evidence type="ECO:0000256" key="1">
    <source>
        <dbReference type="ARBA" id="ARBA00001936"/>
    </source>
</evidence>
<dbReference type="EMBL" id="JBHUMM010000045">
    <property type="protein sequence ID" value="MFD2673570.1"/>
    <property type="molecule type" value="Genomic_DNA"/>
</dbReference>
<evidence type="ECO:0000256" key="3">
    <source>
        <dbReference type="ARBA" id="ARBA00010871"/>
    </source>
</evidence>
<keyword evidence="8" id="KW-0460">Magnesium</keyword>
<evidence type="ECO:0000256" key="11">
    <source>
        <dbReference type="ARBA" id="ARBA00023211"/>
    </source>
</evidence>
<evidence type="ECO:0000256" key="10">
    <source>
        <dbReference type="ARBA" id="ARBA00022984"/>
    </source>
</evidence>
<feature type="domain" description="ATP-grasp" evidence="15">
    <location>
        <begin position="158"/>
        <end position="364"/>
    </location>
</feature>
<dbReference type="PROSITE" id="PS00844">
    <property type="entry name" value="DALA_DALA_LIGASE_2"/>
    <property type="match status" value="1"/>
</dbReference>
<dbReference type="InterPro" id="IPR011095">
    <property type="entry name" value="Dala_Dala_lig_C"/>
</dbReference>
<dbReference type="Gene3D" id="3.30.470.20">
    <property type="entry name" value="ATP-grasp fold, B domain"/>
    <property type="match status" value="1"/>
</dbReference>
<proteinExistence type="inferred from homology"/>
<dbReference type="PIRSF" id="PIRSF039102">
    <property type="entry name" value="Ddl/VanB"/>
    <property type="match status" value="1"/>
</dbReference>
<reference evidence="17" key="1">
    <citation type="journal article" date="2019" name="Int. J. Syst. Evol. Microbiol.">
        <title>The Global Catalogue of Microorganisms (GCM) 10K type strain sequencing project: providing services to taxonomists for standard genome sequencing and annotation.</title>
        <authorList>
            <consortium name="The Broad Institute Genomics Platform"/>
            <consortium name="The Broad Institute Genome Sequencing Center for Infectious Disease"/>
            <person name="Wu L."/>
            <person name="Ma J."/>
        </authorList>
    </citation>
    <scope>NUCLEOTIDE SEQUENCE [LARGE SCALE GENOMIC DNA]</scope>
    <source>
        <strain evidence="17">KCTC 33676</strain>
    </source>
</reference>
<keyword evidence="11" id="KW-0464">Manganese</keyword>
<comment type="pathway">
    <text evidence="13">Cell wall biogenesis; peptidoglycan biosynthesis.</text>
</comment>
<dbReference type="InterPro" id="IPR016185">
    <property type="entry name" value="PreATP-grasp_dom_sf"/>
</dbReference>
<dbReference type="SUPFAM" id="SSF56059">
    <property type="entry name" value="Glutathione synthetase ATP-binding domain-like"/>
    <property type="match status" value="1"/>
</dbReference>
<protein>
    <recommendedName>
        <fullName evidence="13">D-alanine--D-alanine ligase</fullName>
        <ecNumber evidence="13">6.3.2.4</ecNumber>
    </recommendedName>
    <alternativeName>
        <fullName evidence="13">D-Ala-D-Ala ligase</fullName>
    </alternativeName>
    <alternativeName>
        <fullName evidence="13">D-alanylalanine synthetase</fullName>
    </alternativeName>
</protein>
<accession>A0ABW5RER1</accession>
<keyword evidence="17" id="KW-1185">Reference proteome</keyword>
<dbReference type="InterPro" id="IPR011761">
    <property type="entry name" value="ATP-grasp"/>
</dbReference>
<comment type="function">
    <text evidence="13">Cell wall formation.</text>
</comment>
<dbReference type="PROSITE" id="PS00843">
    <property type="entry name" value="DALA_DALA_LIGASE_1"/>
    <property type="match status" value="1"/>
</dbReference>
<name>A0ABW5RER1_9BACL</name>
<dbReference type="Pfam" id="PF07478">
    <property type="entry name" value="Dala_Dala_lig_C"/>
    <property type="match status" value="1"/>
</dbReference>
<dbReference type="Gene3D" id="3.30.1490.20">
    <property type="entry name" value="ATP-grasp fold, A domain"/>
    <property type="match status" value="1"/>
</dbReference>
<comment type="cofactor">
    <cofactor evidence="2">
        <name>Mg(2+)</name>
        <dbReference type="ChEBI" id="CHEBI:18420"/>
    </cofactor>
</comment>
<dbReference type="Gene3D" id="3.40.50.20">
    <property type="match status" value="1"/>
</dbReference>
<dbReference type="EC" id="6.3.2.4" evidence="13"/>
<evidence type="ECO:0000313" key="16">
    <source>
        <dbReference type="EMBL" id="MFD2673570.1"/>
    </source>
</evidence>
<comment type="cofactor">
    <cofactor evidence="1">
        <name>Mn(2+)</name>
        <dbReference type="ChEBI" id="CHEBI:29035"/>
    </cofactor>
</comment>